<dbReference type="InterPro" id="IPR012336">
    <property type="entry name" value="Thioredoxin-like_fold"/>
</dbReference>
<dbReference type="GO" id="GO:0031397">
    <property type="term" value="P:negative regulation of protein ubiquitination"/>
    <property type="evidence" value="ECO:0007669"/>
    <property type="project" value="TreeGrafter"/>
</dbReference>
<organism evidence="3">
    <name type="scientific">Arion vulgaris</name>
    <dbReference type="NCBI Taxonomy" id="1028688"/>
    <lineage>
        <taxon>Eukaryota</taxon>
        <taxon>Metazoa</taxon>
        <taxon>Spiralia</taxon>
        <taxon>Lophotrochozoa</taxon>
        <taxon>Mollusca</taxon>
        <taxon>Gastropoda</taxon>
        <taxon>Heterobranchia</taxon>
        <taxon>Euthyneura</taxon>
        <taxon>Panpulmonata</taxon>
        <taxon>Eupulmonata</taxon>
        <taxon>Stylommatophora</taxon>
        <taxon>Helicina</taxon>
        <taxon>Arionoidea</taxon>
        <taxon>Arionidae</taxon>
        <taxon>Arion</taxon>
    </lineage>
</organism>
<feature type="domain" description="Thioredoxin" evidence="1">
    <location>
        <begin position="1"/>
        <end position="143"/>
    </location>
</feature>
<proteinExistence type="predicted"/>
<dbReference type="PROSITE" id="PS51352">
    <property type="entry name" value="THIOREDOXIN_2"/>
    <property type="match status" value="1"/>
</dbReference>
<evidence type="ECO:0000313" key="3">
    <source>
        <dbReference type="EMBL" id="CEK94446.1"/>
    </source>
</evidence>
<dbReference type="AlphaFoldDB" id="A0A0B7BQ40"/>
<dbReference type="PANTHER" id="PTHR46472:SF1">
    <property type="entry name" value="NUCLEOREDOXIN"/>
    <property type="match status" value="1"/>
</dbReference>
<evidence type="ECO:0000313" key="2">
    <source>
        <dbReference type="EMBL" id="CEK94443.1"/>
    </source>
</evidence>
<dbReference type="InterPro" id="IPR036249">
    <property type="entry name" value="Thioredoxin-like_sf"/>
</dbReference>
<dbReference type="InterPro" id="IPR013766">
    <property type="entry name" value="Thioredoxin_domain"/>
</dbReference>
<dbReference type="GO" id="GO:0004791">
    <property type="term" value="F:thioredoxin-disulfide reductase (NADPH) activity"/>
    <property type="evidence" value="ECO:0007669"/>
    <property type="project" value="TreeGrafter"/>
</dbReference>
<gene>
    <name evidence="3" type="primary">ORF200905</name>
    <name evidence="2" type="synonym">ORF200898</name>
</gene>
<dbReference type="GO" id="GO:0030178">
    <property type="term" value="P:negative regulation of Wnt signaling pathway"/>
    <property type="evidence" value="ECO:0007669"/>
    <property type="project" value="TreeGrafter"/>
</dbReference>
<dbReference type="EMBL" id="HACG01047578">
    <property type="protein sequence ID" value="CEK94443.1"/>
    <property type="molecule type" value="Transcribed_RNA"/>
</dbReference>
<accession>A0A0B7BQ40</accession>
<dbReference type="Gene3D" id="3.40.30.10">
    <property type="entry name" value="Glutaredoxin"/>
    <property type="match status" value="1"/>
</dbReference>
<name>A0A0B7BQ40_9EUPU</name>
<reference evidence="3" key="1">
    <citation type="submission" date="2014-12" db="EMBL/GenBank/DDBJ databases">
        <title>Insight into the proteome of Arion vulgaris.</title>
        <authorList>
            <person name="Aradska J."/>
            <person name="Bulat T."/>
            <person name="Smidak R."/>
            <person name="Sarate P."/>
            <person name="Gangsoo J."/>
            <person name="Sialana F."/>
            <person name="Bilban M."/>
            <person name="Lubec G."/>
        </authorList>
    </citation>
    <scope>NUCLEOTIDE SEQUENCE</scope>
    <source>
        <tissue evidence="3">Skin</tissue>
    </source>
</reference>
<dbReference type="GO" id="GO:0005634">
    <property type="term" value="C:nucleus"/>
    <property type="evidence" value="ECO:0007669"/>
    <property type="project" value="TreeGrafter"/>
</dbReference>
<dbReference type="SUPFAM" id="SSF52833">
    <property type="entry name" value="Thioredoxin-like"/>
    <property type="match status" value="1"/>
</dbReference>
<evidence type="ECO:0000259" key="1">
    <source>
        <dbReference type="PROSITE" id="PS51352"/>
    </source>
</evidence>
<sequence length="143" mass="15973">MAHLEKLLGEEVEGKDGNRVQVQSLVENDRLGLYFSAHWCPPCRGFTPVLVDCYKAVKAAGKKLEIIFVSFDRDIGSCKEYYSSMPWLLLPFDSDQKDELAEKYGVSGIPALILLDPKTGTLVSKDGRSCVEADKNGDKFPWK</sequence>
<dbReference type="Pfam" id="PF13905">
    <property type="entry name" value="Thioredoxin_8"/>
    <property type="match status" value="1"/>
</dbReference>
<dbReference type="PANTHER" id="PTHR46472">
    <property type="entry name" value="NUCLEOREDOXIN"/>
    <property type="match status" value="1"/>
</dbReference>
<dbReference type="EMBL" id="HACG01047581">
    <property type="protein sequence ID" value="CEK94446.1"/>
    <property type="molecule type" value="Transcribed_RNA"/>
</dbReference>
<protein>
    <recommendedName>
        <fullName evidence="1">Thioredoxin domain-containing protein</fullName>
    </recommendedName>
</protein>